<dbReference type="PIRSF" id="PIRSF006060">
    <property type="entry name" value="AA_transporter"/>
    <property type="match status" value="1"/>
</dbReference>
<dbReference type="Gene3D" id="1.20.1740.10">
    <property type="entry name" value="Amino acid/polyamine transporter I"/>
    <property type="match status" value="1"/>
</dbReference>
<evidence type="ECO:0000256" key="2">
    <source>
        <dbReference type="ARBA" id="ARBA00022475"/>
    </source>
</evidence>
<evidence type="ECO:0000313" key="7">
    <source>
        <dbReference type="EMBL" id="PVU74237.1"/>
    </source>
</evidence>
<evidence type="ECO:0000256" key="5">
    <source>
        <dbReference type="ARBA" id="ARBA00023136"/>
    </source>
</evidence>
<comment type="subcellular location">
    <subcellularLocation>
        <location evidence="1">Cell membrane</location>
        <topology evidence="1">Multi-pass membrane protein</topology>
    </subcellularLocation>
</comment>
<evidence type="ECO:0000256" key="3">
    <source>
        <dbReference type="ARBA" id="ARBA00022692"/>
    </source>
</evidence>
<keyword evidence="3 6" id="KW-0812">Transmembrane</keyword>
<reference evidence="7 8" key="1">
    <citation type="journal article" date="2015" name="Appl. Environ. Microbiol.">
        <title>Nanoarchaeota, Their Sulfolobales Host, and Nanoarchaeota Virus Distribution across Yellowstone National Park Hot Springs.</title>
        <authorList>
            <person name="Munson-McGee J.H."/>
            <person name="Field E.K."/>
            <person name="Bateson M."/>
            <person name="Rooney C."/>
            <person name="Stepanauskas R."/>
            <person name="Young M.J."/>
        </authorList>
    </citation>
    <scope>NUCLEOTIDE SEQUENCE [LARGE SCALE GENOMIC DNA]</scope>
    <source>
        <strain evidence="7">SCGC AC-742_N10</strain>
    </source>
</reference>
<dbReference type="InterPro" id="IPR050367">
    <property type="entry name" value="APC_superfamily"/>
</dbReference>
<dbReference type="PANTHER" id="PTHR42770:SF7">
    <property type="entry name" value="MEMBRANE PROTEIN"/>
    <property type="match status" value="1"/>
</dbReference>
<feature type="transmembrane region" description="Helical" evidence="6">
    <location>
        <begin position="231"/>
        <end position="251"/>
    </location>
</feature>
<keyword evidence="5 6" id="KW-0472">Membrane</keyword>
<comment type="caution">
    <text evidence="7">The sequence shown here is derived from an EMBL/GenBank/DDBJ whole genome shotgun (WGS) entry which is preliminary data.</text>
</comment>
<accession>A0A2T9X2C4</accession>
<organism evidence="7 8">
    <name type="scientific">Acidianus hospitalis</name>
    <dbReference type="NCBI Taxonomy" id="563177"/>
    <lineage>
        <taxon>Archaea</taxon>
        <taxon>Thermoproteota</taxon>
        <taxon>Thermoprotei</taxon>
        <taxon>Sulfolobales</taxon>
        <taxon>Sulfolobaceae</taxon>
        <taxon>Acidianus</taxon>
    </lineage>
</organism>
<protein>
    <submittedName>
        <fullName evidence="7">Amino acid permease</fullName>
    </submittedName>
</protein>
<feature type="transmembrane region" description="Helical" evidence="6">
    <location>
        <begin position="155"/>
        <end position="174"/>
    </location>
</feature>
<feature type="transmembrane region" description="Helical" evidence="6">
    <location>
        <begin position="21"/>
        <end position="42"/>
    </location>
</feature>
<name>A0A2T9X2C4_9CREN</name>
<dbReference type="GO" id="GO:0022857">
    <property type="term" value="F:transmembrane transporter activity"/>
    <property type="evidence" value="ECO:0007669"/>
    <property type="project" value="InterPro"/>
</dbReference>
<feature type="transmembrane region" description="Helical" evidence="6">
    <location>
        <begin position="371"/>
        <end position="392"/>
    </location>
</feature>
<dbReference type="Proteomes" id="UP000245638">
    <property type="component" value="Unassembled WGS sequence"/>
</dbReference>
<keyword evidence="2" id="KW-1003">Cell membrane</keyword>
<feature type="transmembrane region" description="Helical" evidence="6">
    <location>
        <begin position="428"/>
        <end position="446"/>
    </location>
</feature>
<evidence type="ECO:0000313" key="8">
    <source>
        <dbReference type="Proteomes" id="UP000245638"/>
    </source>
</evidence>
<sequence length="505" mass="55451">MQFVRNSSGLVKNASLTDAMMLNIANMGAGLAIFTGISPYIVKGAVLWLASLITFLITLPLVFLYTFFIIEIHRTGGDYVWLSRKLNGKIGSIMGIALAFNMPPYFALSAFFSVAAINTVLEVIGTLNHEKALLNLANTVFVNPYCSSITLTQEILIYILAAIAFAIIIGINILKPKWGFSLVTALGTLAILGTIVSMIVVGINVSDFHSKISTFLADFNLTPSTYTGPTFSLPATIYMIPYFASFAYIWLYAGPAVSAEIKSERGIKYNIILGSLLTLFLITVPFYLLCIAGGYGFNFSLFPTATYNFWSVAIALAGNQALQWFIGISLISWEFFVMAFGVIVFARYVFAFSFDRLFPEIFSRLNRSSSPVYAHLLDFAVTLVFLAVPIISPEGVQALYSYTPLAIAYLFLVSLAGAKFSLEGKKRIGMLISSIISAAFMIFMGYEAFTNPYFGVISNGQPFWPGIAYVLSLIGLGIVIYVASKEYNLRKGINIDLNYKEIPPE</sequence>
<feature type="transmembrane region" description="Helical" evidence="6">
    <location>
        <begin position="466"/>
        <end position="483"/>
    </location>
</feature>
<keyword evidence="4 6" id="KW-1133">Transmembrane helix</keyword>
<feature type="transmembrane region" description="Helical" evidence="6">
    <location>
        <begin position="324"/>
        <end position="350"/>
    </location>
</feature>
<feature type="transmembrane region" description="Helical" evidence="6">
    <location>
        <begin position="181"/>
        <end position="203"/>
    </location>
</feature>
<dbReference type="GO" id="GO:0005886">
    <property type="term" value="C:plasma membrane"/>
    <property type="evidence" value="ECO:0007669"/>
    <property type="project" value="UniProtKB-SubCell"/>
</dbReference>
<evidence type="ECO:0000256" key="6">
    <source>
        <dbReference type="SAM" id="Phobius"/>
    </source>
</evidence>
<dbReference type="AlphaFoldDB" id="A0A2T9X2C4"/>
<proteinExistence type="predicted"/>
<dbReference type="PANTHER" id="PTHR42770">
    <property type="entry name" value="AMINO ACID TRANSPORTER-RELATED"/>
    <property type="match status" value="1"/>
</dbReference>
<feature type="transmembrane region" description="Helical" evidence="6">
    <location>
        <begin position="90"/>
        <end position="117"/>
    </location>
</feature>
<feature type="transmembrane region" description="Helical" evidence="6">
    <location>
        <begin position="398"/>
        <end position="416"/>
    </location>
</feature>
<gene>
    <name evidence="7" type="ORF">DDW13_08120</name>
</gene>
<evidence type="ECO:0000256" key="1">
    <source>
        <dbReference type="ARBA" id="ARBA00004651"/>
    </source>
</evidence>
<feature type="transmembrane region" description="Helical" evidence="6">
    <location>
        <begin position="271"/>
        <end position="297"/>
    </location>
</feature>
<feature type="transmembrane region" description="Helical" evidence="6">
    <location>
        <begin position="48"/>
        <end position="70"/>
    </location>
</feature>
<evidence type="ECO:0000256" key="4">
    <source>
        <dbReference type="ARBA" id="ARBA00022989"/>
    </source>
</evidence>
<dbReference type="Pfam" id="PF13520">
    <property type="entry name" value="AA_permease_2"/>
    <property type="match status" value="1"/>
</dbReference>
<dbReference type="InterPro" id="IPR002293">
    <property type="entry name" value="AA/rel_permease1"/>
</dbReference>
<dbReference type="EMBL" id="QEFD01000231">
    <property type="protein sequence ID" value="PVU74237.1"/>
    <property type="molecule type" value="Genomic_DNA"/>
</dbReference>